<dbReference type="STRING" id="4072.A0A2G2YV66"/>
<gene>
    <name evidence="3" type="ORF">T459_24310</name>
</gene>
<dbReference type="InterPro" id="IPR007306">
    <property type="entry name" value="Rit1"/>
</dbReference>
<dbReference type="Proteomes" id="UP000222542">
    <property type="component" value="Unassembled WGS sequence"/>
</dbReference>
<dbReference type="PANTHER" id="PTHR31811">
    <property type="entry name" value="TRNA A64-2'-O-RIBOSYLPHOSPHATE TRANSFERASE"/>
    <property type="match status" value="1"/>
</dbReference>
<evidence type="ECO:0000259" key="2">
    <source>
        <dbReference type="Pfam" id="PF17184"/>
    </source>
</evidence>
<feature type="domain" description="Rit1 N-terminal" evidence="2">
    <location>
        <begin position="17"/>
        <end position="312"/>
    </location>
</feature>
<dbReference type="InterPro" id="IPR033449">
    <property type="entry name" value="Rit1_N"/>
</dbReference>
<reference evidence="3 4" key="1">
    <citation type="journal article" date="2014" name="Nat. Genet.">
        <title>Genome sequence of the hot pepper provides insights into the evolution of pungency in Capsicum species.</title>
        <authorList>
            <person name="Kim S."/>
            <person name="Park M."/>
            <person name="Yeom S.I."/>
            <person name="Kim Y.M."/>
            <person name="Lee J.M."/>
            <person name="Lee H.A."/>
            <person name="Seo E."/>
            <person name="Choi J."/>
            <person name="Cheong K."/>
            <person name="Kim K.T."/>
            <person name="Jung K."/>
            <person name="Lee G.W."/>
            <person name="Oh S.K."/>
            <person name="Bae C."/>
            <person name="Kim S.B."/>
            <person name="Lee H.Y."/>
            <person name="Kim S.Y."/>
            <person name="Kim M.S."/>
            <person name="Kang B.C."/>
            <person name="Jo Y.D."/>
            <person name="Yang H.B."/>
            <person name="Jeong H.J."/>
            <person name="Kang W.H."/>
            <person name="Kwon J.K."/>
            <person name="Shin C."/>
            <person name="Lim J.Y."/>
            <person name="Park J.H."/>
            <person name="Huh J.H."/>
            <person name="Kim J.S."/>
            <person name="Kim B.D."/>
            <person name="Cohen O."/>
            <person name="Paran I."/>
            <person name="Suh M.C."/>
            <person name="Lee S.B."/>
            <person name="Kim Y.K."/>
            <person name="Shin Y."/>
            <person name="Noh S.J."/>
            <person name="Park J."/>
            <person name="Seo Y.S."/>
            <person name="Kwon S.Y."/>
            <person name="Kim H.A."/>
            <person name="Park J.M."/>
            <person name="Kim H.J."/>
            <person name="Choi S.B."/>
            <person name="Bosland P.W."/>
            <person name="Reeves G."/>
            <person name="Jo S.H."/>
            <person name="Lee B.W."/>
            <person name="Cho H.T."/>
            <person name="Choi H.S."/>
            <person name="Lee M.S."/>
            <person name="Yu Y."/>
            <person name="Do Choi Y."/>
            <person name="Park B.S."/>
            <person name="van Deynze A."/>
            <person name="Ashrafi H."/>
            <person name="Hill T."/>
            <person name="Kim W.T."/>
            <person name="Pai H.S."/>
            <person name="Ahn H.K."/>
            <person name="Yeam I."/>
            <person name="Giovannoni J.J."/>
            <person name="Rose J.K."/>
            <person name="Sorensen I."/>
            <person name="Lee S.J."/>
            <person name="Kim R.W."/>
            <person name="Choi I.Y."/>
            <person name="Choi B.S."/>
            <person name="Lim J.S."/>
            <person name="Lee Y.H."/>
            <person name="Choi D."/>
        </authorList>
    </citation>
    <scope>NUCLEOTIDE SEQUENCE [LARGE SCALE GENOMIC DNA]</scope>
    <source>
        <strain evidence="4">cv. CM334</strain>
    </source>
</reference>
<evidence type="ECO:0000256" key="1">
    <source>
        <dbReference type="SAM" id="MobiDB-lite"/>
    </source>
</evidence>
<protein>
    <recommendedName>
        <fullName evidence="2">Rit1 N-terminal domain-containing protein</fullName>
    </recommendedName>
</protein>
<feature type="compositionally biased region" description="Low complexity" evidence="1">
    <location>
        <begin position="327"/>
        <end position="341"/>
    </location>
</feature>
<reference evidence="3 4" key="2">
    <citation type="journal article" date="2017" name="Genome Biol.">
        <title>New reference genome sequences of hot pepper reveal the massive evolution of plant disease-resistance genes by retroduplication.</title>
        <authorList>
            <person name="Kim S."/>
            <person name="Park J."/>
            <person name="Yeom S.I."/>
            <person name="Kim Y.M."/>
            <person name="Seo E."/>
            <person name="Kim K.T."/>
            <person name="Kim M.S."/>
            <person name="Lee J.M."/>
            <person name="Cheong K."/>
            <person name="Shin H.S."/>
            <person name="Kim S.B."/>
            <person name="Han K."/>
            <person name="Lee J."/>
            <person name="Park M."/>
            <person name="Lee H.A."/>
            <person name="Lee H.Y."/>
            <person name="Lee Y."/>
            <person name="Oh S."/>
            <person name="Lee J.H."/>
            <person name="Choi E."/>
            <person name="Choi E."/>
            <person name="Lee S.E."/>
            <person name="Jeon J."/>
            <person name="Kim H."/>
            <person name="Choi G."/>
            <person name="Song H."/>
            <person name="Lee J."/>
            <person name="Lee S.C."/>
            <person name="Kwon J.K."/>
            <person name="Lee H.Y."/>
            <person name="Koo N."/>
            <person name="Hong Y."/>
            <person name="Kim R.W."/>
            <person name="Kang W.H."/>
            <person name="Huh J.H."/>
            <person name="Kang B.C."/>
            <person name="Yang T.J."/>
            <person name="Lee Y.H."/>
            <person name="Bennetzen J.L."/>
            <person name="Choi D."/>
        </authorList>
    </citation>
    <scope>NUCLEOTIDE SEQUENCE [LARGE SCALE GENOMIC DNA]</scope>
    <source>
        <strain evidence="4">cv. CM334</strain>
    </source>
</reference>
<sequence length="391" mass="44463">MENSPANLSIYKASRTIKRRENTLYNALRSIYEDSVFVGEISQLWPELPLLANLRCGLWYYKKFHSTCYFKSTDGHTNNWSFNTSRLNLHVALLAGKIYGQKGGCMIVDSTRKGKRFPDSMSKTIPIWTCVLNRAIWNYRVKFGSTRSAEKNESNDSIECGNTNNEDSYSWDCSLHLPLWVSNTERALVDERLDGWTEDLEASGADIASIALSLKKPLRPLWISQKTVIWLNEVPDCDSWDFTPIILVSTSSLSSNFQQRTTSEFSWRYIAGAGDDEESWARGLSPNLFWRHAYDLISSGPDTCNKKVADIIEKDRVYRAQRGENAPQISIKPSKSSGSSGHFPVREQLDLERLRMNIDEKSYDNDSISWLGETNLVVGTTQLGMLHSSCY</sequence>
<dbReference type="OMA" id="FHSNCYF"/>
<dbReference type="AlphaFoldDB" id="A0A2G2YV66"/>
<dbReference type="GO" id="GO:0016763">
    <property type="term" value="F:pentosyltransferase activity"/>
    <property type="evidence" value="ECO:0000318"/>
    <property type="project" value="GO_Central"/>
</dbReference>
<evidence type="ECO:0000313" key="3">
    <source>
        <dbReference type="EMBL" id="PHT73525.1"/>
    </source>
</evidence>
<dbReference type="Gramene" id="PHT73525">
    <property type="protein sequence ID" value="PHT73525"/>
    <property type="gene ID" value="T459_24310"/>
</dbReference>
<comment type="caution">
    <text evidence="3">The sequence shown here is derived from an EMBL/GenBank/DDBJ whole genome shotgun (WGS) entry which is preliminary data.</text>
</comment>
<dbReference type="PIRSF" id="PIRSF007747">
    <property type="entry name" value="Ribosyl_Ptfrase"/>
    <property type="match status" value="1"/>
</dbReference>
<dbReference type="GO" id="GO:0043399">
    <property type="term" value="F:tRNA adenosine(64)-2'-O-ribosylphosphate transferase activity"/>
    <property type="evidence" value="ECO:0007669"/>
    <property type="project" value="InterPro"/>
</dbReference>
<dbReference type="EMBL" id="AYRZ02000009">
    <property type="protein sequence ID" value="PHT73525.1"/>
    <property type="molecule type" value="Genomic_DNA"/>
</dbReference>
<organism evidence="3 4">
    <name type="scientific">Capsicum annuum</name>
    <name type="common">Capsicum pepper</name>
    <dbReference type="NCBI Taxonomy" id="4072"/>
    <lineage>
        <taxon>Eukaryota</taxon>
        <taxon>Viridiplantae</taxon>
        <taxon>Streptophyta</taxon>
        <taxon>Embryophyta</taxon>
        <taxon>Tracheophyta</taxon>
        <taxon>Spermatophyta</taxon>
        <taxon>Magnoliopsida</taxon>
        <taxon>eudicotyledons</taxon>
        <taxon>Gunneridae</taxon>
        <taxon>Pentapetalae</taxon>
        <taxon>asterids</taxon>
        <taxon>lamiids</taxon>
        <taxon>Solanales</taxon>
        <taxon>Solanaceae</taxon>
        <taxon>Solanoideae</taxon>
        <taxon>Capsiceae</taxon>
        <taxon>Capsicum</taxon>
    </lineage>
</organism>
<accession>A0A2G2YV66</accession>
<dbReference type="Pfam" id="PF17184">
    <property type="entry name" value="Rit1_C"/>
    <property type="match status" value="1"/>
</dbReference>
<dbReference type="PANTHER" id="PTHR31811:SF0">
    <property type="entry name" value="TRNA A64-2'-O-RIBOSYLPHOSPHATE TRANSFERASE"/>
    <property type="match status" value="1"/>
</dbReference>
<dbReference type="GO" id="GO:0019988">
    <property type="term" value="P:charged-tRNA amino acid modification"/>
    <property type="evidence" value="ECO:0000318"/>
    <property type="project" value="GO_Central"/>
</dbReference>
<proteinExistence type="predicted"/>
<evidence type="ECO:0000313" key="4">
    <source>
        <dbReference type="Proteomes" id="UP000222542"/>
    </source>
</evidence>
<name>A0A2G2YV66_CAPAN</name>
<feature type="region of interest" description="Disordered" evidence="1">
    <location>
        <begin position="323"/>
        <end position="343"/>
    </location>
</feature>
<keyword evidence="4" id="KW-1185">Reference proteome</keyword>